<dbReference type="EMBL" id="BFBB01000008">
    <property type="protein sequence ID" value="GBF51509.1"/>
    <property type="molecule type" value="Genomic_DNA"/>
</dbReference>
<organism evidence="2 3">
    <name type="scientific">Leptospira ryugenii</name>
    <dbReference type="NCBI Taxonomy" id="1917863"/>
    <lineage>
        <taxon>Bacteria</taxon>
        <taxon>Pseudomonadati</taxon>
        <taxon>Spirochaetota</taxon>
        <taxon>Spirochaetia</taxon>
        <taxon>Leptospirales</taxon>
        <taxon>Leptospiraceae</taxon>
        <taxon>Leptospira</taxon>
    </lineage>
</organism>
<name>A0A2P2E3S2_9LEPT</name>
<evidence type="ECO:0000256" key="1">
    <source>
        <dbReference type="SAM" id="Phobius"/>
    </source>
</evidence>
<evidence type="ECO:0000313" key="2">
    <source>
        <dbReference type="EMBL" id="GBF51509.1"/>
    </source>
</evidence>
<keyword evidence="1" id="KW-0812">Transmembrane</keyword>
<keyword evidence="1" id="KW-1133">Transmembrane helix</keyword>
<accession>A0A2P2E3S2</accession>
<feature type="transmembrane region" description="Helical" evidence="1">
    <location>
        <begin position="12"/>
        <end position="35"/>
    </location>
</feature>
<comment type="caution">
    <text evidence="2">The sequence shown here is derived from an EMBL/GenBank/DDBJ whole genome shotgun (WGS) entry which is preliminary data.</text>
</comment>
<gene>
    <name evidence="2" type="ORF">LPTSP4_30470</name>
</gene>
<protein>
    <submittedName>
        <fullName evidence="2">Uncharacterized protein</fullName>
    </submittedName>
</protein>
<sequence length="154" mass="17971">MAIISEQKYIGLSLTIVSITISILGWISILNIHYIKTNSSELLKNHFSQIENSLKGHQKVYLQAIPDPYFYLKQSDPNKTLLEFIPGELEIPSQHYSDTIASQDAFVFYREDLINQTIRTFLSEHPDWIREEINIPVPSQHWYSFGTIIYKKPR</sequence>
<keyword evidence="3" id="KW-1185">Reference proteome</keyword>
<evidence type="ECO:0000313" key="3">
    <source>
        <dbReference type="Proteomes" id="UP000245133"/>
    </source>
</evidence>
<dbReference type="Proteomes" id="UP000245133">
    <property type="component" value="Unassembled WGS sequence"/>
</dbReference>
<dbReference type="AlphaFoldDB" id="A0A2P2E3S2"/>
<proteinExistence type="predicted"/>
<keyword evidence="1" id="KW-0472">Membrane</keyword>
<reference evidence="2 3" key="1">
    <citation type="submission" date="2018-02" db="EMBL/GenBank/DDBJ databases">
        <title>Novel Leptospira species isolated from soil and water in Japan.</title>
        <authorList>
            <person name="Nakao R."/>
            <person name="Masuzawa T."/>
        </authorList>
    </citation>
    <scope>NUCLEOTIDE SEQUENCE [LARGE SCALE GENOMIC DNA]</scope>
    <source>
        <strain evidence="2 3">YH101</strain>
    </source>
</reference>